<dbReference type="AlphaFoldDB" id="A0A087T796"/>
<accession>A0A087T796</accession>
<feature type="chain" id="PRO_5001829448" evidence="1">
    <location>
        <begin position="25"/>
        <end position="61"/>
    </location>
</feature>
<keyword evidence="3" id="KW-1185">Reference proteome</keyword>
<organism evidence="2 3">
    <name type="scientific">Stegodyphus mimosarum</name>
    <name type="common">African social velvet spider</name>
    <dbReference type="NCBI Taxonomy" id="407821"/>
    <lineage>
        <taxon>Eukaryota</taxon>
        <taxon>Metazoa</taxon>
        <taxon>Ecdysozoa</taxon>
        <taxon>Arthropoda</taxon>
        <taxon>Chelicerata</taxon>
        <taxon>Arachnida</taxon>
        <taxon>Araneae</taxon>
        <taxon>Araneomorphae</taxon>
        <taxon>Entelegynae</taxon>
        <taxon>Eresoidea</taxon>
        <taxon>Eresidae</taxon>
        <taxon>Stegodyphus</taxon>
    </lineage>
</organism>
<name>A0A087T796_STEMI</name>
<sequence length="61" mass="7285">MLKFIQRFWKLAVLLPAAFYVGKLVDDSEKRRMSDISNKSKLYGRELKPGEYSPWDEYLKK</sequence>
<dbReference type="Proteomes" id="UP000054359">
    <property type="component" value="Unassembled WGS sequence"/>
</dbReference>
<dbReference type="EMBL" id="KK113765">
    <property type="protein sequence ID" value="KFM60985.1"/>
    <property type="molecule type" value="Genomic_DNA"/>
</dbReference>
<evidence type="ECO:0000313" key="2">
    <source>
        <dbReference type="EMBL" id="KFM60985.1"/>
    </source>
</evidence>
<protein>
    <submittedName>
        <fullName evidence="2">Uncharacterized protein</fullName>
    </submittedName>
</protein>
<keyword evidence="1" id="KW-0732">Signal</keyword>
<evidence type="ECO:0000256" key="1">
    <source>
        <dbReference type="SAM" id="SignalP"/>
    </source>
</evidence>
<dbReference type="OrthoDB" id="9923602at2759"/>
<feature type="signal peptide" evidence="1">
    <location>
        <begin position="1"/>
        <end position="24"/>
    </location>
</feature>
<dbReference type="GO" id="GO:0005739">
    <property type="term" value="C:mitochondrion"/>
    <property type="evidence" value="ECO:0007669"/>
    <property type="project" value="InterPro"/>
</dbReference>
<gene>
    <name evidence="2" type="ORF">X975_12807</name>
</gene>
<feature type="non-terminal residue" evidence="2">
    <location>
        <position position="61"/>
    </location>
</feature>
<dbReference type="InterPro" id="IPR012575">
    <property type="entry name" value="NDUB1"/>
</dbReference>
<dbReference type="Pfam" id="PF08040">
    <property type="entry name" value="NADH_oxidored"/>
    <property type="match status" value="1"/>
</dbReference>
<evidence type="ECO:0000313" key="3">
    <source>
        <dbReference type="Proteomes" id="UP000054359"/>
    </source>
</evidence>
<reference evidence="2 3" key="1">
    <citation type="submission" date="2013-11" db="EMBL/GenBank/DDBJ databases">
        <title>Genome sequencing of Stegodyphus mimosarum.</title>
        <authorList>
            <person name="Bechsgaard J."/>
        </authorList>
    </citation>
    <scope>NUCLEOTIDE SEQUENCE [LARGE SCALE GENOMIC DNA]</scope>
</reference>
<proteinExistence type="predicted"/>